<evidence type="ECO:0000259" key="2">
    <source>
        <dbReference type="Pfam" id="PF13961"/>
    </source>
</evidence>
<accession>A0AAV6XXP5</accession>
<dbReference type="EMBL" id="WHWC01000003">
    <property type="protein sequence ID" value="KAG8387198.1"/>
    <property type="molecule type" value="Genomic_DNA"/>
</dbReference>
<evidence type="ECO:0000313" key="3">
    <source>
        <dbReference type="EMBL" id="KAG8387198.1"/>
    </source>
</evidence>
<reference evidence="3" key="1">
    <citation type="submission" date="2019-10" db="EMBL/GenBank/DDBJ databases">
        <authorList>
            <person name="Zhang R."/>
            <person name="Pan Y."/>
            <person name="Wang J."/>
            <person name="Ma R."/>
            <person name="Yu S."/>
        </authorList>
    </citation>
    <scope>NUCLEOTIDE SEQUENCE</scope>
    <source>
        <strain evidence="3">LA-IB0</strain>
        <tissue evidence="3">Leaf</tissue>
    </source>
</reference>
<feature type="domain" description="DUF4219" evidence="2">
    <location>
        <begin position="12"/>
        <end position="37"/>
    </location>
</feature>
<name>A0AAV6XXP5_9LAMI</name>
<evidence type="ECO:0000313" key="4">
    <source>
        <dbReference type="Proteomes" id="UP000826271"/>
    </source>
</evidence>
<evidence type="ECO:0000256" key="1">
    <source>
        <dbReference type="SAM" id="Coils"/>
    </source>
</evidence>
<gene>
    <name evidence="3" type="ORF">BUALT_Bualt03G0228300</name>
</gene>
<feature type="coiled-coil region" evidence="1">
    <location>
        <begin position="88"/>
        <end position="115"/>
    </location>
</feature>
<dbReference type="AlphaFoldDB" id="A0AAV6XXP5"/>
<dbReference type="InterPro" id="IPR025314">
    <property type="entry name" value="DUF4219"/>
</dbReference>
<sequence>MSNKTPFQAQPLTNENYENWCIRMKALLRPYDVWNPVESSVKAGDVASIKYDQKTLTFIHQSLDDKIFEKVANATTSQQSKDLDTMPVDEHIGSLQAHEEQLNELKQESVEHALQSKKKLWTRPGRNWKKNSRKYDKSSVGCYNFYNLGHLLGKCKSDVEEKNNSAKSSHICGKRSLFMEIV</sequence>
<keyword evidence="4" id="KW-1185">Reference proteome</keyword>
<comment type="caution">
    <text evidence="3">The sequence shown here is derived from an EMBL/GenBank/DDBJ whole genome shotgun (WGS) entry which is preliminary data.</text>
</comment>
<dbReference type="Pfam" id="PF13961">
    <property type="entry name" value="DUF4219"/>
    <property type="match status" value="1"/>
</dbReference>
<proteinExistence type="predicted"/>
<organism evidence="3 4">
    <name type="scientific">Buddleja alternifolia</name>
    <dbReference type="NCBI Taxonomy" id="168488"/>
    <lineage>
        <taxon>Eukaryota</taxon>
        <taxon>Viridiplantae</taxon>
        <taxon>Streptophyta</taxon>
        <taxon>Embryophyta</taxon>
        <taxon>Tracheophyta</taxon>
        <taxon>Spermatophyta</taxon>
        <taxon>Magnoliopsida</taxon>
        <taxon>eudicotyledons</taxon>
        <taxon>Gunneridae</taxon>
        <taxon>Pentapetalae</taxon>
        <taxon>asterids</taxon>
        <taxon>lamiids</taxon>
        <taxon>Lamiales</taxon>
        <taxon>Scrophulariaceae</taxon>
        <taxon>Buddlejeae</taxon>
        <taxon>Buddleja</taxon>
    </lineage>
</organism>
<dbReference type="Proteomes" id="UP000826271">
    <property type="component" value="Unassembled WGS sequence"/>
</dbReference>
<keyword evidence="1" id="KW-0175">Coiled coil</keyword>
<protein>
    <recommendedName>
        <fullName evidence="2">DUF4219 domain-containing protein</fullName>
    </recommendedName>
</protein>